<dbReference type="Pfam" id="PF01066">
    <property type="entry name" value="CDP-OH_P_transf"/>
    <property type="match status" value="1"/>
</dbReference>
<comment type="caution">
    <text evidence="2">The sequence shown here is derived from an EMBL/GenBank/DDBJ whole genome shotgun (WGS) entry which is preliminary data.</text>
</comment>
<sequence length="309" mass="35946">MAATKYSLKDIRDSSYKKRDAWWTVYLVDPIASRLMLPIANYTNISPNQLTLLAFVTGLIAAFNFYQGTYVSLVAGAVFYHISFTLDCMDGKISRLKKTGTIYGAWMDYILDRTRVAICAFALMLGQYHQTGEVYYFYLAALICFLDSTRYMNSLLVYKSLNEMRKKIDKANSKLQMDKKPVMIKHTKWVKILDGKRSQQYIKAGKKDISIKEDFLKEVVTRHPSYLKIRAFFLKRRVRLHLMSGIEYQMFIFIIATVTGLIKEGVIFSSVIMIMFESAVIYKLWLMNVDYRRQLSLLTDRIKSLSIRD</sequence>
<dbReference type="InterPro" id="IPR000462">
    <property type="entry name" value="CDP-OH_P_trans"/>
</dbReference>
<evidence type="ECO:0000256" key="1">
    <source>
        <dbReference type="SAM" id="Phobius"/>
    </source>
</evidence>
<dbReference type="OrthoDB" id="269185at2"/>
<accession>A0A368W3N7</accession>
<feature type="transmembrane region" description="Helical" evidence="1">
    <location>
        <begin position="101"/>
        <end position="123"/>
    </location>
</feature>
<feature type="transmembrane region" description="Helical" evidence="1">
    <location>
        <begin position="135"/>
        <end position="158"/>
    </location>
</feature>
<feature type="transmembrane region" description="Helical" evidence="1">
    <location>
        <begin position="267"/>
        <end position="286"/>
    </location>
</feature>
<protein>
    <submittedName>
        <fullName evidence="2">CDP-alcohol phosphatidyltransferase-like enzyme</fullName>
    </submittedName>
</protein>
<organism evidence="2 3">
    <name type="scientific">Paenibacillus prosopidis</name>
    <dbReference type="NCBI Taxonomy" id="630520"/>
    <lineage>
        <taxon>Bacteria</taxon>
        <taxon>Bacillati</taxon>
        <taxon>Bacillota</taxon>
        <taxon>Bacilli</taxon>
        <taxon>Bacillales</taxon>
        <taxon>Paenibacillaceae</taxon>
        <taxon>Paenibacillus</taxon>
    </lineage>
</organism>
<name>A0A368W3N7_9BACL</name>
<feature type="transmembrane region" description="Helical" evidence="1">
    <location>
        <begin position="240"/>
        <end position="261"/>
    </location>
</feature>
<dbReference type="GO" id="GO:0008654">
    <property type="term" value="P:phospholipid biosynthetic process"/>
    <property type="evidence" value="ECO:0007669"/>
    <property type="project" value="InterPro"/>
</dbReference>
<feature type="transmembrane region" description="Helical" evidence="1">
    <location>
        <begin position="52"/>
        <end position="80"/>
    </location>
</feature>
<keyword evidence="1" id="KW-0812">Transmembrane</keyword>
<keyword evidence="2" id="KW-0808">Transferase</keyword>
<reference evidence="2 3" key="1">
    <citation type="submission" date="2018-07" db="EMBL/GenBank/DDBJ databases">
        <title>Genomic Encyclopedia of Type Strains, Phase III (KMG-III): the genomes of soil and plant-associated and newly described type strains.</title>
        <authorList>
            <person name="Whitman W."/>
        </authorList>
    </citation>
    <scope>NUCLEOTIDE SEQUENCE [LARGE SCALE GENOMIC DNA]</scope>
    <source>
        <strain evidence="2 3">CECT 7506</strain>
    </source>
</reference>
<dbReference type="Gene3D" id="1.20.120.1760">
    <property type="match status" value="1"/>
</dbReference>
<dbReference type="EMBL" id="QPJD01000007">
    <property type="protein sequence ID" value="RCW48027.1"/>
    <property type="molecule type" value="Genomic_DNA"/>
</dbReference>
<keyword evidence="1" id="KW-1133">Transmembrane helix</keyword>
<dbReference type="RefSeq" id="WP_114380416.1">
    <property type="nucleotide sequence ID" value="NZ_QPJD01000007.1"/>
</dbReference>
<feature type="transmembrane region" description="Helical" evidence="1">
    <location>
        <begin position="21"/>
        <end position="40"/>
    </location>
</feature>
<dbReference type="InterPro" id="IPR043130">
    <property type="entry name" value="CDP-OH_PTrfase_TM_dom"/>
</dbReference>
<dbReference type="Proteomes" id="UP000252415">
    <property type="component" value="Unassembled WGS sequence"/>
</dbReference>
<dbReference type="AlphaFoldDB" id="A0A368W3N7"/>
<dbReference type="GO" id="GO:0016020">
    <property type="term" value="C:membrane"/>
    <property type="evidence" value="ECO:0007669"/>
    <property type="project" value="InterPro"/>
</dbReference>
<proteinExistence type="predicted"/>
<evidence type="ECO:0000313" key="3">
    <source>
        <dbReference type="Proteomes" id="UP000252415"/>
    </source>
</evidence>
<keyword evidence="1" id="KW-0472">Membrane</keyword>
<gene>
    <name evidence="2" type="ORF">DFP97_107229</name>
</gene>
<dbReference type="GO" id="GO:0016780">
    <property type="term" value="F:phosphotransferase activity, for other substituted phosphate groups"/>
    <property type="evidence" value="ECO:0007669"/>
    <property type="project" value="InterPro"/>
</dbReference>
<evidence type="ECO:0000313" key="2">
    <source>
        <dbReference type="EMBL" id="RCW48027.1"/>
    </source>
</evidence>
<keyword evidence="3" id="KW-1185">Reference proteome</keyword>